<dbReference type="GO" id="GO:0019344">
    <property type="term" value="P:cysteine biosynthetic process"/>
    <property type="evidence" value="ECO:0007669"/>
    <property type="project" value="TreeGrafter"/>
</dbReference>
<dbReference type="AlphaFoldDB" id="A0A4Q1JXP7"/>
<dbReference type="InterPro" id="IPR005119">
    <property type="entry name" value="LysR_subst-bd"/>
</dbReference>
<dbReference type="Proteomes" id="UP000289784">
    <property type="component" value="Unassembled WGS sequence"/>
</dbReference>
<keyword evidence="8" id="KW-1185">Reference proteome</keyword>
<dbReference type="InterPro" id="IPR036390">
    <property type="entry name" value="WH_DNA-bd_sf"/>
</dbReference>
<dbReference type="InterPro" id="IPR000847">
    <property type="entry name" value="LysR_HTH_N"/>
</dbReference>
<comment type="caution">
    <text evidence="7">The sequence shown here is derived from an EMBL/GenBank/DDBJ whole genome shotgun (WGS) entry which is preliminary data.</text>
</comment>
<feature type="region of interest" description="Disordered" evidence="5">
    <location>
        <begin position="315"/>
        <end position="353"/>
    </location>
</feature>
<keyword evidence="2" id="KW-0805">Transcription regulation</keyword>
<dbReference type="Gene3D" id="1.10.10.10">
    <property type="entry name" value="Winged helix-like DNA-binding domain superfamily/Winged helix DNA-binding domain"/>
    <property type="match status" value="1"/>
</dbReference>
<dbReference type="Gene3D" id="3.40.190.10">
    <property type="entry name" value="Periplasmic binding protein-like II"/>
    <property type="match status" value="2"/>
</dbReference>
<dbReference type="EMBL" id="SAWZ01000002">
    <property type="protein sequence ID" value="RXR07080.1"/>
    <property type="molecule type" value="Genomic_DNA"/>
</dbReference>
<protein>
    <submittedName>
        <fullName evidence="7">LysR family transcriptional regulator</fullName>
    </submittedName>
</protein>
<evidence type="ECO:0000313" key="8">
    <source>
        <dbReference type="Proteomes" id="UP000289784"/>
    </source>
</evidence>
<evidence type="ECO:0000313" key="7">
    <source>
        <dbReference type="EMBL" id="RXR07080.1"/>
    </source>
</evidence>
<organism evidence="7 8">
    <name type="scientific">Pseudoxanthomonas composti</name>
    <dbReference type="NCBI Taxonomy" id="2137479"/>
    <lineage>
        <taxon>Bacteria</taxon>
        <taxon>Pseudomonadati</taxon>
        <taxon>Pseudomonadota</taxon>
        <taxon>Gammaproteobacteria</taxon>
        <taxon>Lysobacterales</taxon>
        <taxon>Lysobacteraceae</taxon>
        <taxon>Pseudoxanthomonas</taxon>
    </lineage>
</organism>
<evidence type="ECO:0000256" key="1">
    <source>
        <dbReference type="ARBA" id="ARBA00009437"/>
    </source>
</evidence>
<gene>
    <name evidence="7" type="ORF">EPA99_03905</name>
</gene>
<reference evidence="7 8" key="1">
    <citation type="submission" date="2019-01" db="EMBL/GenBank/DDBJ databases">
        <title>Pseudoxanthomonas composti sp. nov., isolated from compost.</title>
        <authorList>
            <person name="Yang G."/>
        </authorList>
    </citation>
    <scope>NUCLEOTIDE SEQUENCE [LARGE SCALE GENOMIC DNA]</scope>
    <source>
        <strain evidence="7 8">GSS15</strain>
    </source>
</reference>
<dbReference type="RefSeq" id="WP_129469891.1">
    <property type="nucleotide sequence ID" value="NZ_SAWZ01000002.1"/>
</dbReference>
<dbReference type="GO" id="GO:0003700">
    <property type="term" value="F:DNA-binding transcription factor activity"/>
    <property type="evidence" value="ECO:0007669"/>
    <property type="project" value="InterPro"/>
</dbReference>
<dbReference type="GO" id="GO:0000976">
    <property type="term" value="F:transcription cis-regulatory region binding"/>
    <property type="evidence" value="ECO:0007669"/>
    <property type="project" value="TreeGrafter"/>
</dbReference>
<proteinExistence type="inferred from homology"/>
<dbReference type="Pfam" id="PF03466">
    <property type="entry name" value="LysR_substrate"/>
    <property type="match status" value="1"/>
</dbReference>
<dbReference type="PANTHER" id="PTHR30126">
    <property type="entry name" value="HTH-TYPE TRANSCRIPTIONAL REGULATOR"/>
    <property type="match status" value="1"/>
</dbReference>
<comment type="similarity">
    <text evidence="1">Belongs to the LysR transcriptional regulatory family.</text>
</comment>
<keyword evidence="4" id="KW-0804">Transcription</keyword>
<dbReference type="PRINTS" id="PR00039">
    <property type="entry name" value="HTHLYSR"/>
</dbReference>
<dbReference type="Pfam" id="PF00126">
    <property type="entry name" value="HTH_1"/>
    <property type="match status" value="1"/>
</dbReference>
<sequence length="353" mass="38784">MTFLQLRYFVAIVDAGLNITLAAPRVHATQSTLSKQLKLMEDELGFLLFTRRGRTLTAVTPAGLKVLEHARSALLALANIRSLAADTRSDARGELHIATTHTQARYALPDALRRTSARYPQVTVHLAPGGDRESLDRLRRNEAEMAIVSTAGDTPDAEIALPLYRWDRVALVPRDHPLATRQDPLRLEDLAAHRLVSYESSREAGSSLRRTFGDAGLLPELAMTARDGDLIKTYVRAGMGVGIVAEMALDPADSDLHAVPITHLLPPCITWLLMRRDHLLREHAQFFILQLLREVSANELRRHLSGERPILAGPATPHWRQWSTPQPSAALPGVTAPPTGTRSRASLPEIGAA</sequence>
<accession>A0A4Q1JXP7</accession>
<evidence type="ECO:0000256" key="3">
    <source>
        <dbReference type="ARBA" id="ARBA00023125"/>
    </source>
</evidence>
<feature type="domain" description="HTH lysR-type" evidence="6">
    <location>
        <begin position="1"/>
        <end position="59"/>
    </location>
</feature>
<keyword evidence="3" id="KW-0238">DNA-binding</keyword>
<dbReference type="PANTHER" id="PTHR30126:SF6">
    <property type="entry name" value="HTH-TYPE TRANSCRIPTIONAL REGULATOR CYSB-RELATED"/>
    <property type="match status" value="1"/>
</dbReference>
<evidence type="ECO:0000256" key="2">
    <source>
        <dbReference type="ARBA" id="ARBA00023015"/>
    </source>
</evidence>
<name>A0A4Q1JXP7_9GAMM</name>
<evidence type="ECO:0000256" key="5">
    <source>
        <dbReference type="SAM" id="MobiDB-lite"/>
    </source>
</evidence>
<dbReference type="OrthoDB" id="5297026at2"/>
<evidence type="ECO:0000256" key="4">
    <source>
        <dbReference type="ARBA" id="ARBA00023163"/>
    </source>
</evidence>
<dbReference type="SUPFAM" id="SSF46785">
    <property type="entry name" value="Winged helix' DNA-binding domain"/>
    <property type="match status" value="1"/>
</dbReference>
<dbReference type="PROSITE" id="PS50931">
    <property type="entry name" value="HTH_LYSR"/>
    <property type="match status" value="1"/>
</dbReference>
<evidence type="ECO:0000259" key="6">
    <source>
        <dbReference type="PROSITE" id="PS50931"/>
    </source>
</evidence>
<dbReference type="SUPFAM" id="SSF53850">
    <property type="entry name" value="Periplasmic binding protein-like II"/>
    <property type="match status" value="1"/>
</dbReference>
<dbReference type="InterPro" id="IPR036388">
    <property type="entry name" value="WH-like_DNA-bd_sf"/>
</dbReference>